<evidence type="ECO:0000256" key="1">
    <source>
        <dbReference type="ARBA" id="ARBA00006611"/>
    </source>
</evidence>
<dbReference type="SUPFAM" id="SSF52540">
    <property type="entry name" value="P-loop containing nucleoside triphosphate hydrolases"/>
    <property type="match status" value="1"/>
</dbReference>
<dbReference type="PROSITE" id="PS00662">
    <property type="entry name" value="T2SP_E"/>
    <property type="match status" value="1"/>
</dbReference>
<keyword evidence="2" id="KW-0547">Nucleotide-binding</keyword>
<evidence type="ECO:0000256" key="3">
    <source>
        <dbReference type="ARBA" id="ARBA00022840"/>
    </source>
</evidence>
<dbReference type="InterPro" id="IPR001482">
    <property type="entry name" value="T2SS/T4SS_dom"/>
</dbReference>
<dbReference type="CDD" id="cd01129">
    <property type="entry name" value="PulE-GspE-like"/>
    <property type="match status" value="1"/>
</dbReference>
<dbReference type="PANTHER" id="PTHR30258:SF2">
    <property type="entry name" value="COMG OPERON PROTEIN 1"/>
    <property type="match status" value="1"/>
</dbReference>
<dbReference type="PANTHER" id="PTHR30258">
    <property type="entry name" value="TYPE II SECRETION SYSTEM PROTEIN GSPE-RELATED"/>
    <property type="match status" value="1"/>
</dbReference>
<dbReference type="Gene3D" id="3.30.450.90">
    <property type="match status" value="1"/>
</dbReference>
<keyword evidence="6" id="KW-1185">Reference proteome</keyword>
<organism evidence="5 6">
    <name type="scientific">Atopococcus tabaci</name>
    <dbReference type="NCBI Taxonomy" id="269774"/>
    <lineage>
        <taxon>Bacteria</taxon>
        <taxon>Bacillati</taxon>
        <taxon>Bacillota</taxon>
        <taxon>Bacilli</taxon>
        <taxon>Lactobacillales</taxon>
        <taxon>Carnobacteriaceae</taxon>
        <taxon>Atopococcus</taxon>
    </lineage>
</organism>
<dbReference type="AlphaFoldDB" id="A0AA43UB01"/>
<dbReference type="InterPro" id="IPR047667">
    <property type="entry name" value="ATPase_ComGA"/>
</dbReference>
<dbReference type="GO" id="GO:0005886">
    <property type="term" value="C:plasma membrane"/>
    <property type="evidence" value="ECO:0007669"/>
    <property type="project" value="TreeGrafter"/>
</dbReference>
<evidence type="ECO:0000256" key="2">
    <source>
        <dbReference type="ARBA" id="ARBA00022741"/>
    </source>
</evidence>
<proteinExistence type="inferred from homology"/>
<comment type="similarity">
    <text evidence="1">Belongs to the GSP E family.</text>
</comment>
<name>A0AA43UB01_9LACT</name>
<evidence type="ECO:0000259" key="4">
    <source>
        <dbReference type="PROSITE" id="PS00662"/>
    </source>
</evidence>
<dbReference type="InterPro" id="IPR027417">
    <property type="entry name" value="P-loop_NTPase"/>
</dbReference>
<dbReference type="Pfam" id="PF00437">
    <property type="entry name" value="T2SSE"/>
    <property type="match status" value="1"/>
</dbReference>
<dbReference type="GO" id="GO:0016887">
    <property type="term" value="F:ATP hydrolysis activity"/>
    <property type="evidence" value="ECO:0007669"/>
    <property type="project" value="TreeGrafter"/>
</dbReference>
<reference evidence="5" key="1">
    <citation type="submission" date="2023-07" db="EMBL/GenBank/DDBJ databases">
        <title>Between Cages and Wild: Unraveling the Impact of Captivity on Animal Microbiomes and Antimicrobial Resistance.</title>
        <authorList>
            <person name="Schmartz G.P."/>
            <person name="Rehner J."/>
            <person name="Schuff M.J."/>
            <person name="Becker S.L."/>
            <person name="Kravczyk M."/>
            <person name="Gurevich A."/>
            <person name="Francke R."/>
            <person name="Mueller R."/>
            <person name="Keller V."/>
            <person name="Keller A."/>
        </authorList>
    </citation>
    <scope>NUCLEOTIDE SEQUENCE</scope>
    <source>
        <strain evidence="5">S39M_St_73</strain>
    </source>
</reference>
<sequence>MKKDTPTIEEIAQDIIGEAVKIHSNDIHILPESGEYIVYLRTSQYLKAIRHLTGEEGQRLVAYFKYLGNMDVGEHRRPQSGSYKITLKDQERDLRFSTMTNFHANESLVIRILNPIETIDLRSFSFFPPVIDDLERLVKYQSGLILFSGPVGSGKTTTMYQLIRNENQSLAKNVICIEDPVEIEEVNFLQIQVNNQAGITYESLLKQSLRHHPDIIIVGEIRDEETANAVIRAALTGHLILATIHAKNAEGVLPRLAELGVSKQLIAQVLIGIVFQKMLPRYCKQCKDNSLLSCQHIAVDQKQAVLFDVRQGRALEKINDPLQEDLLTFNSWLGKALENDYIDQKTFDHFAIPKTNTYYPAN</sequence>
<keyword evidence="3" id="KW-0067">ATP-binding</keyword>
<dbReference type="Gene3D" id="3.40.50.300">
    <property type="entry name" value="P-loop containing nucleotide triphosphate hydrolases"/>
    <property type="match status" value="1"/>
</dbReference>
<evidence type="ECO:0000313" key="5">
    <source>
        <dbReference type="EMBL" id="MDO5456964.1"/>
    </source>
</evidence>
<dbReference type="Proteomes" id="UP001171751">
    <property type="component" value="Unassembled WGS sequence"/>
</dbReference>
<gene>
    <name evidence="5" type="primary">comGA</name>
    <name evidence="5" type="ORF">Q4F26_01330</name>
</gene>
<feature type="domain" description="Bacterial type II secretion system protein E" evidence="4">
    <location>
        <begin position="209"/>
        <end position="223"/>
    </location>
</feature>
<dbReference type="NCBIfam" id="NF041000">
    <property type="entry name" value="ATPase_ComGA"/>
    <property type="match status" value="1"/>
</dbReference>
<protein>
    <submittedName>
        <fullName evidence="5">Competence type IV pilus ATPase ComGA</fullName>
    </submittedName>
</protein>
<dbReference type="GO" id="GO:0005524">
    <property type="term" value="F:ATP binding"/>
    <property type="evidence" value="ECO:0007669"/>
    <property type="project" value="UniProtKB-KW"/>
</dbReference>
<dbReference type="EMBL" id="JAUNQW010000003">
    <property type="protein sequence ID" value="MDO5456964.1"/>
    <property type="molecule type" value="Genomic_DNA"/>
</dbReference>
<comment type="caution">
    <text evidence="5">The sequence shown here is derived from an EMBL/GenBank/DDBJ whole genome shotgun (WGS) entry which is preliminary data.</text>
</comment>
<evidence type="ECO:0000313" key="6">
    <source>
        <dbReference type="Proteomes" id="UP001171751"/>
    </source>
</evidence>
<accession>A0AA43UB01</accession>